<dbReference type="GeneID" id="98050482"/>
<dbReference type="InterPro" id="IPR009057">
    <property type="entry name" value="Homeodomain-like_sf"/>
</dbReference>
<dbReference type="GO" id="GO:0003700">
    <property type="term" value="F:DNA-binding transcription factor activity"/>
    <property type="evidence" value="ECO:0007669"/>
    <property type="project" value="InterPro"/>
</dbReference>
<evidence type="ECO:0000256" key="2">
    <source>
        <dbReference type="ARBA" id="ARBA00023125"/>
    </source>
</evidence>
<keyword evidence="6" id="KW-1185">Reference proteome</keyword>
<dbReference type="SMART" id="SM00342">
    <property type="entry name" value="HTH_ARAC"/>
    <property type="match status" value="1"/>
</dbReference>
<dbReference type="Pfam" id="PF12833">
    <property type="entry name" value="HTH_18"/>
    <property type="match status" value="1"/>
</dbReference>
<dbReference type="PANTHER" id="PTHR46796">
    <property type="entry name" value="HTH-TYPE TRANSCRIPTIONAL ACTIVATOR RHAS-RELATED"/>
    <property type="match status" value="1"/>
</dbReference>
<feature type="domain" description="HTH araC/xylS-type" evidence="4">
    <location>
        <begin position="178"/>
        <end position="275"/>
    </location>
</feature>
<evidence type="ECO:0000313" key="5">
    <source>
        <dbReference type="EMBL" id="NYG00377.1"/>
    </source>
</evidence>
<keyword evidence="2" id="KW-0238">DNA-binding</keyword>
<accession>A0A852VVD0</accession>
<dbReference type="RefSeq" id="WP_179760211.1">
    <property type="nucleotide sequence ID" value="NZ_BAAAJZ010000005.1"/>
</dbReference>
<gene>
    <name evidence="5" type="ORF">HDA37_000662</name>
</gene>
<dbReference type="Pfam" id="PF02311">
    <property type="entry name" value="AraC_binding"/>
    <property type="match status" value="1"/>
</dbReference>
<keyword evidence="3" id="KW-0804">Transcription</keyword>
<dbReference type="AlphaFoldDB" id="A0A852VVD0"/>
<evidence type="ECO:0000259" key="4">
    <source>
        <dbReference type="PROSITE" id="PS01124"/>
    </source>
</evidence>
<organism evidence="5 6">
    <name type="scientific">Pseudonocardia alni</name>
    <name type="common">Amycolata alni</name>
    <dbReference type="NCBI Taxonomy" id="33907"/>
    <lineage>
        <taxon>Bacteria</taxon>
        <taxon>Bacillati</taxon>
        <taxon>Actinomycetota</taxon>
        <taxon>Actinomycetes</taxon>
        <taxon>Pseudonocardiales</taxon>
        <taxon>Pseudonocardiaceae</taxon>
        <taxon>Pseudonocardia</taxon>
    </lineage>
</organism>
<dbReference type="PANTHER" id="PTHR46796:SF2">
    <property type="entry name" value="TRANSCRIPTIONAL REGULATORY PROTEIN"/>
    <property type="match status" value="1"/>
</dbReference>
<protein>
    <submittedName>
        <fullName evidence="5">AraC-like DNA-binding protein</fullName>
    </submittedName>
</protein>
<keyword evidence="1" id="KW-0805">Transcription regulation</keyword>
<dbReference type="InterPro" id="IPR050204">
    <property type="entry name" value="AraC_XylS_family_regulators"/>
</dbReference>
<dbReference type="EMBL" id="JACCCZ010000001">
    <property type="protein sequence ID" value="NYG00377.1"/>
    <property type="molecule type" value="Genomic_DNA"/>
</dbReference>
<dbReference type="SUPFAM" id="SSF51215">
    <property type="entry name" value="Regulatory protein AraC"/>
    <property type="match status" value="1"/>
</dbReference>
<proteinExistence type="predicted"/>
<dbReference type="PROSITE" id="PS01124">
    <property type="entry name" value="HTH_ARAC_FAMILY_2"/>
    <property type="match status" value="1"/>
</dbReference>
<evidence type="ECO:0000256" key="3">
    <source>
        <dbReference type="ARBA" id="ARBA00023163"/>
    </source>
</evidence>
<evidence type="ECO:0000313" key="6">
    <source>
        <dbReference type="Proteomes" id="UP000549695"/>
    </source>
</evidence>
<dbReference type="GO" id="GO:0043565">
    <property type="term" value="F:sequence-specific DNA binding"/>
    <property type="evidence" value="ECO:0007669"/>
    <property type="project" value="InterPro"/>
</dbReference>
<dbReference type="Proteomes" id="UP000549695">
    <property type="component" value="Unassembled WGS sequence"/>
</dbReference>
<name>A0A852VVD0_PSEA5</name>
<dbReference type="SUPFAM" id="SSF46689">
    <property type="entry name" value="Homeodomain-like"/>
    <property type="match status" value="1"/>
</dbReference>
<evidence type="ECO:0000256" key="1">
    <source>
        <dbReference type="ARBA" id="ARBA00023015"/>
    </source>
</evidence>
<dbReference type="InterPro" id="IPR003313">
    <property type="entry name" value="AraC-bd"/>
</dbReference>
<dbReference type="Gene3D" id="1.10.10.60">
    <property type="entry name" value="Homeodomain-like"/>
    <property type="match status" value="1"/>
</dbReference>
<dbReference type="InterPro" id="IPR018060">
    <property type="entry name" value="HTH_AraC"/>
</dbReference>
<sequence>MNGAGPRAPGEAVTAWRPQRVPGIAEVLHARFVRHRYPLHAHSTWTVLIVDDGAVRYDLDRRPHGTEEAPVTLLPPGVAHDGRAAGGSGFRKRVLYLDPAALDPGAAGTGGLVGPAVDRPGVADPVLRRRLDELHRALVVPGEELHAESRLALVAERLARHLDPAVGPGRAPTDDLAGRLRDLLDTRLVDGVTLAEAGRLLHAHPGHLVRTFSRRFGLPPHRYLDARRVERARSLLLEGTPPAATAAAVGFHDQAHLHRRFVRLVGVTPGRYARSGPAVR</sequence>
<reference evidence="5 6" key="1">
    <citation type="submission" date="2020-07" db="EMBL/GenBank/DDBJ databases">
        <title>Sequencing the genomes of 1000 actinobacteria strains.</title>
        <authorList>
            <person name="Klenk H.-P."/>
        </authorList>
    </citation>
    <scope>NUCLEOTIDE SEQUENCE [LARGE SCALE GENOMIC DNA]</scope>
    <source>
        <strain evidence="5 6">DSM 44749</strain>
    </source>
</reference>
<comment type="caution">
    <text evidence="5">The sequence shown here is derived from an EMBL/GenBank/DDBJ whole genome shotgun (WGS) entry which is preliminary data.</text>
</comment>
<dbReference type="InterPro" id="IPR037923">
    <property type="entry name" value="HTH-like"/>
</dbReference>